<feature type="domain" description="Transmembrane protein TMEM132 C-terminal" evidence="9">
    <location>
        <begin position="1051"/>
        <end position="1120"/>
    </location>
</feature>
<protein>
    <recommendedName>
        <fullName evidence="17">Transmembrane protein 132D</fullName>
    </recommendedName>
</protein>
<keyword evidence="16" id="KW-1185">Reference proteome</keyword>
<dbReference type="EMBL" id="JAYMGO010000008">
    <property type="protein sequence ID" value="KAL1269516.1"/>
    <property type="molecule type" value="Genomic_DNA"/>
</dbReference>
<dbReference type="PANTHER" id="PTHR13388:SF23">
    <property type="entry name" value="TRANSMEMBRANE PROTEIN 132C"/>
    <property type="match status" value="1"/>
</dbReference>
<feature type="region of interest" description="Disordered" evidence="6">
    <location>
        <begin position="1161"/>
        <end position="1244"/>
    </location>
</feature>
<dbReference type="Pfam" id="PF23487">
    <property type="entry name" value="Ig_TMEM132_6th"/>
    <property type="match status" value="1"/>
</dbReference>
<dbReference type="Pfam" id="PF16070">
    <property type="entry name" value="Ig_TMEM132_4th"/>
    <property type="match status" value="1"/>
</dbReference>
<dbReference type="InterPro" id="IPR031436">
    <property type="entry name" value="TMEM132_C"/>
</dbReference>
<dbReference type="InterPro" id="IPR031437">
    <property type="entry name" value="Ig_TMEM132_4th"/>
</dbReference>
<evidence type="ECO:0000256" key="2">
    <source>
        <dbReference type="ARBA" id="ARBA00006166"/>
    </source>
</evidence>
<feature type="transmembrane region" description="Helical" evidence="7">
    <location>
        <begin position="1067"/>
        <end position="1092"/>
    </location>
</feature>
<keyword evidence="3 7" id="KW-0812">Transmembrane</keyword>
<dbReference type="InterPro" id="IPR031435">
    <property type="entry name" value="TMEM132_N"/>
</dbReference>
<keyword evidence="5 7" id="KW-0472">Membrane</keyword>
<evidence type="ECO:0000256" key="6">
    <source>
        <dbReference type="SAM" id="MobiDB-lite"/>
    </source>
</evidence>
<keyword evidence="4 7" id="KW-1133">Transmembrane helix</keyword>
<feature type="domain" description="Transmembrane protein TMEM132 sixth" evidence="14">
    <location>
        <begin position="741"/>
        <end position="852"/>
    </location>
</feature>
<dbReference type="Pfam" id="PF23039">
    <property type="entry name" value="TMEM132_3rd"/>
    <property type="match status" value="1"/>
</dbReference>
<evidence type="ECO:0000256" key="3">
    <source>
        <dbReference type="ARBA" id="ARBA00022692"/>
    </source>
</evidence>
<evidence type="ECO:0000256" key="1">
    <source>
        <dbReference type="ARBA" id="ARBA00004479"/>
    </source>
</evidence>
<evidence type="ECO:0000259" key="10">
    <source>
        <dbReference type="Pfam" id="PF16070"/>
    </source>
</evidence>
<evidence type="ECO:0000259" key="12">
    <source>
        <dbReference type="Pfam" id="PF23481"/>
    </source>
</evidence>
<evidence type="ECO:0000313" key="15">
    <source>
        <dbReference type="EMBL" id="KAL1269516.1"/>
    </source>
</evidence>
<evidence type="ECO:0000259" key="11">
    <source>
        <dbReference type="Pfam" id="PF23039"/>
    </source>
</evidence>
<comment type="subcellular location">
    <subcellularLocation>
        <location evidence="1">Membrane</location>
        <topology evidence="1">Single-pass type I membrane protein</topology>
    </subcellularLocation>
</comment>
<gene>
    <name evidence="15" type="ORF">QQF64_031805</name>
</gene>
<feature type="compositionally biased region" description="Acidic residues" evidence="6">
    <location>
        <begin position="1044"/>
        <end position="1053"/>
    </location>
</feature>
<dbReference type="Proteomes" id="UP001558613">
    <property type="component" value="Unassembled WGS sequence"/>
</dbReference>
<dbReference type="InterPro" id="IPR055424">
    <property type="entry name" value="Ig_TMEM132_6th"/>
</dbReference>
<dbReference type="InterPro" id="IPR055423">
    <property type="entry name" value="Ig_TMEM132_5th"/>
</dbReference>
<feature type="compositionally biased region" description="Low complexity" evidence="6">
    <location>
        <begin position="1161"/>
        <end position="1175"/>
    </location>
</feature>
<proteinExistence type="inferred from homology"/>
<dbReference type="Pfam" id="PF15705">
    <property type="entry name" value="TMEM132_N"/>
    <property type="match status" value="1"/>
</dbReference>
<evidence type="ECO:0000256" key="4">
    <source>
        <dbReference type="ARBA" id="ARBA00022989"/>
    </source>
</evidence>
<dbReference type="InterPro" id="IPR055422">
    <property type="entry name" value="Ig_TMEM132_2nd"/>
</dbReference>
<evidence type="ECO:0008006" key="17">
    <source>
        <dbReference type="Google" id="ProtNLM"/>
    </source>
</evidence>
<comment type="similarity">
    <text evidence="2">Belongs to the TMEM132 family.</text>
</comment>
<evidence type="ECO:0000259" key="9">
    <source>
        <dbReference type="Pfam" id="PF15706"/>
    </source>
</evidence>
<feature type="compositionally biased region" description="Low complexity" evidence="6">
    <location>
        <begin position="879"/>
        <end position="892"/>
    </location>
</feature>
<organism evidence="15 16">
    <name type="scientific">Cirrhinus molitorella</name>
    <name type="common">mud carp</name>
    <dbReference type="NCBI Taxonomy" id="172907"/>
    <lineage>
        <taxon>Eukaryota</taxon>
        <taxon>Metazoa</taxon>
        <taxon>Chordata</taxon>
        <taxon>Craniata</taxon>
        <taxon>Vertebrata</taxon>
        <taxon>Euteleostomi</taxon>
        <taxon>Actinopterygii</taxon>
        <taxon>Neopterygii</taxon>
        <taxon>Teleostei</taxon>
        <taxon>Ostariophysi</taxon>
        <taxon>Cypriniformes</taxon>
        <taxon>Cyprinidae</taxon>
        <taxon>Labeoninae</taxon>
        <taxon>Labeonini</taxon>
        <taxon>Cirrhinus</taxon>
    </lineage>
</organism>
<feature type="domain" description="Transmembrane protein TMEM132 N-terminal" evidence="8">
    <location>
        <begin position="136"/>
        <end position="196"/>
    </location>
</feature>
<dbReference type="InterPro" id="IPR055421">
    <property type="entry name" value="TMEM132_3rd"/>
</dbReference>
<dbReference type="Pfam" id="PF23486">
    <property type="entry name" value="Ig_TMEM132_5th"/>
    <property type="match status" value="1"/>
</dbReference>
<evidence type="ECO:0000259" key="14">
    <source>
        <dbReference type="Pfam" id="PF23487"/>
    </source>
</evidence>
<feature type="domain" description="Transmembrane protein TMEM132 fifth" evidence="13">
    <location>
        <begin position="607"/>
        <end position="740"/>
    </location>
</feature>
<feature type="compositionally biased region" description="Polar residues" evidence="6">
    <location>
        <begin position="1013"/>
        <end position="1029"/>
    </location>
</feature>
<feature type="compositionally biased region" description="Polar residues" evidence="6">
    <location>
        <begin position="1197"/>
        <end position="1210"/>
    </location>
</feature>
<evidence type="ECO:0000256" key="7">
    <source>
        <dbReference type="SAM" id="Phobius"/>
    </source>
</evidence>
<feature type="domain" description="Transmembrane protein TMEM132 second Ig-like" evidence="12">
    <location>
        <begin position="215"/>
        <end position="339"/>
    </location>
</feature>
<feature type="region of interest" description="Disordered" evidence="6">
    <location>
        <begin position="870"/>
        <end position="937"/>
    </location>
</feature>
<name>A0ABR3MXZ7_9TELE</name>
<feature type="region of interest" description="Disordered" evidence="6">
    <location>
        <begin position="1013"/>
        <end position="1057"/>
    </location>
</feature>
<evidence type="ECO:0000259" key="13">
    <source>
        <dbReference type="Pfam" id="PF23486"/>
    </source>
</evidence>
<dbReference type="Pfam" id="PF23481">
    <property type="entry name" value="Ig_TMEM132_2nd"/>
    <property type="match status" value="1"/>
</dbReference>
<feature type="domain" description="Transmembrane protein TMEM132 cohesin-like" evidence="11">
    <location>
        <begin position="377"/>
        <end position="505"/>
    </location>
</feature>
<feature type="domain" description="Transmembrane protein family 132 fourth" evidence="10">
    <location>
        <begin position="507"/>
        <end position="604"/>
    </location>
</feature>
<comment type="caution">
    <text evidence="15">The sequence shown here is derived from an EMBL/GenBank/DDBJ whole genome shotgun (WGS) entry which is preliminary data.</text>
</comment>
<dbReference type="Pfam" id="PF15706">
    <property type="entry name" value="TMEM132_C"/>
    <property type="match status" value="1"/>
</dbReference>
<sequence length="1244" mass="136535">MTTRGHCHSTTKLHSGKSCRPCSESELLRIQSSRWVTGGHMIVVYRAARTLTAWTRPQQDLKSIEKRAALHRGGARPQVKIPQTTPVAKMSVYFHLWRILQIFSATIITAVTQELDSQEISDATKSSTPYPLFLPVTYQVWDADYFLLKEAGQDIMRNSSMQSHMQPLVVLQAGRLPVINASYGPLSTKREIPLDLVQSVQLFQTSPLVSTLNWKVQSFVLTRWVYSSSPKVRVLFYVAGRDWDRGEKDKGMKDELPCVTVYAFWQTQEVRGSCVIGNERGTCMAEVEAPAVWFSPVEGSSSRERQGPSQGNPVELYYQAHPGAYGSCTANGEEGKRWDVGDGNAGQPQVEYMPVTPMQRIGSVQLLQVKQGAMPVSVLRLREAVIIQTSSKPLKKTDIASFYIYVRSSANLDTFSLRAMVKKGVSFRTATPSNTVLWDITLDTGPDGSVGVICQRKSTTNVKSGDVSSQSEIQVIKWELTLPDEVKMMGASEGTMRIYTTQRDFVGLAPLVMDTELLNTAVLTGKRVTVGVRTIAVEQDGSVTDVSEFADCSSTDEDVLKVSDRCDFVYVNGKETQGRLRMLVNFTYSYLSAQLEMKVWFPRLPLDIEVSDTELSQIKSWRIPIMSTKSKPGWSSEEERKGRGCMLQFQHALVRVLTHFVAEQSDPREPQAFFLGSDWQVDVTRLVRYFLKVEDTNIARLQAGRVLSGQDVGTTSIKVLSPLSDSILAEKTVRVVDDRVTITELGLQLVSGLTLRLQLSTGSNRVISATANTQEVLSSHKQEAVLSSWLQFSDGSLTPLDIYDPAHYRLAVTSLDEGVISVQDSPLTIVAEGEGQGMLVRAEITICEVCQKSKRKSTLAVGTGSVTVKFQTNSKRPENGSINNNNTGNSTGLFAGVTGKDNSSERGDEGEEADSEKKLQESEQVSSRNSESEREESALMKIATTAKSTAQDSTVGSIANDLGMGRANDASAGVSKAGNILNSGNFFSTGKAGNDGRAGISWNSNEVPEGSMLSTGRASGNLVNYNNYPPQVEIPNQEPKNDYGDDDDDDDGIDGPLSNRPLTDLEIGMYALLGVFCLAIIVFMVNCVSYLVKFRHKQTPGQVSEQTGHRHDWVWLGTDAELVMNVTGSPLQQDVHNTSVIDIGPNTEPCGTLTRRTSCQVSSVSNDSNVSSVGSPTAKPVRSESLHSPTSKRKRVQFTTFTSLDRQTPPKTLPQENGHGINWVGKEDSCMTPDVPTAESLQQL</sequence>
<reference evidence="15 16" key="1">
    <citation type="submission" date="2023-09" db="EMBL/GenBank/DDBJ databases">
        <authorList>
            <person name="Wang M."/>
        </authorList>
    </citation>
    <scope>NUCLEOTIDE SEQUENCE [LARGE SCALE GENOMIC DNA]</scope>
    <source>
        <strain evidence="15">GT-2023</strain>
        <tissue evidence="15">Liver</tissue>
    </source>
</reference>
<evidence type="ECO:0000313" key="16">
    <source>
        <dbReference type="Proteomes" id="UP001558613"/>
    </source>
</evidence>
<accession>A0ABR3MXZ7</accession>
<dbReference type="PANTHER" id="PTHR13388">
    <property type="entry name" value="DETONATOR, ISOFORM E"/>
    <property type="match status" value="1"/>
</dbReference>
<evidence type="ECO:0000259" key="8">
    <source>
        <dbReference type="Pfam" id="PF15705"/>
    </source>
</evidence>
<dbReference type="InterPro" id="IPR026307">
    <property type="entry name" value="TMEM132"/>
</dbReference>
<evidence type="ECO:0000256" key="5">
    <source>
        <dbReference type="ARBA" id="ARBA00023136"/>
    </source>
</evidence>